<comment type="caution">
    <text evidence="1">The sequence shown here is derived from an EMBL/GenBank/DDBJ whole genome shotgun (WGS) entry which is preliminary data.</text>
</comment>
<name>A0A0F9MY33_9ZZZZ</name>
<dbReference type="EMBL" id="LAZR01004231">
    <property type="protein sequence ID" value="KKN10589.1"/>
    <property type="molecule type" value="Genomic_DNA"/>
</dbReference>
<sequence length="98" mass="10813">MYETTTIIVTAEDGQAVKLIVPTEVPTNEQAAQFDELWKAHVVTLDDHWKGRVEARVPIAIADAVAEAMNFYGAIVDEFSETGGAARLFSRGYWAHGF</sequence>
<protein>
    <submittedName>
        <fullName evidence="1">Uncharacterized protein</fullName>
    </submittedName>
</protein>
<proteinExistence type="predicted"/>
<organism evidence="1">
    <name type="scientific">marine sediment metagenome</name>
    <dbReference type="NCBI Taxonomy" id="412755"/>
    <lineage>
        <taxon>unclassified sequences</taxon>
        <taxon>metagenomes</taxon>
        <taxon>ecological metagenomes</taxon>
    </lineage>
</organism>
<reference evidence="1" key="1">
    <citation type="journal article" date="2015" name="Nature">
        <title>Complex archaea that bridge the gap between prokaryotes and eukaryotes.</title>
        <authorList>
            <person name="Spang A."/>
            <person name="Saw J.H."/>
            <person name="Jorgensen S.L."/>
            <person name="Zaremba-Niedzwiedzka K."/>
            <person name="Martijn J."/>
            <person name="Lind A.E."/>
            <person name="van Eijk R."/>
            <person name="Schleper C."/>
            <person name="Guy L."/>
            <person name="Ettema T.J."/>
        </authorList>
    </citation>
    <scope>NUCLEOTIDE SEQUENCE</scope>
</reference>
<evidence type="ECO:0000313" key="1">
    <source>
        <dbReference type="EMBL" id="KKN10589.1"/>
    </source>
</evidence>
<accession>A0A0F9MY33</accession>
<gene>
    <name evidence="1" type="ORF">LCGC14_1035010</name>
</gene>
<dbReference type="AlphaFoldDB" id="A0A0F9MY33"/>